<dbReference type="PRINTS" id="PR00412">
    <property type="entry name" value="EPOXHYDRLASE"/>
</dbReference>
<protein>
    <submittedName>
        <fullName evidence="3">Alpha/beta hydrolase fold</fullName>
    </submittedName>
</protein>
<evidence type="ECO:0000256" key="1">
    <source>
        <dbReference type="ARBA" id="ARBA00022801"/>
    </source>
</evidence>
<dbReference type="HOGENOM" id="CLU_020336_7_1_5"/>
<dbReference type="AlphaFoldDB" id="B0T6K7"/>
<dbReference type="InterPro" id="IPR029058">
    <property type="entry name" value="AB_hydrolase_fold"/>
</dbReference>
<dbReference type="InterPro" id="IPR000073">
    <property type="entry name" value="AB_hydrolase_1"/>
</dbReference>
<dbReference type="OrthoDB" id="9804723at2"/>
<dbReference type="GO" id="GO:0016787">
    <property type="term" value="F:hydrolase activity"/>
    <property type="evidence" value="ECO:0007669"/>
    <property type="project" value="UniProtKB-KW"/>
</dbReference>
<dbReference type="Gene3D" id="3.40.50.1820">
    <property type="entry name" value="alpha/beta hydrolase"/>
    <property type="match status" value="1"/>
</dbReference>
<name>B0T6K7_CAUSK</name>
<dbReference type="ESTHER" id="causk-b0t6k7">
    <property type="family name" value="CFTR-inhibitory-factor_Cif"/>
</dbReference>
<evidence type="ECO:0000313" key="3">
    <source>
        <dbReference type="EMBL" id="ABZ69624.1"/>
    </source>
</evidence>
<dbReference type="EMBL" id="CP000927">
    <property type="protein sequence ID" value="ABZ69624.1"/>
    <property type="molecule type" value="Genomic_DNA"/>
</dbReference>
<dbReference type="PANTHER" id="PTHR43329">
    <property type="entry name" value="EPOXIDE HYDROLASE"/>
    <property type="match status" value="1"/>
</dbReference>
<proteinExistence type="predicted"/>
<dbReference type="eggNOG" id="COG0596">
    <property type="taxonomic scope" value="Bacteria"/>
</dbReference>
<dbReference type="STRING" id="366602.Caul_0490"/>
<reference evidence="3" key="1">
    <citation type="submission" date="2008-01" db="EMBL/GenBank/DDBJ databases">
        <title>Complete sequence of chromosome of Caulobacter sp. K31.</title>
        <authorList>
            <consortium name="US DOE Joint Genome Institute"/>
            <person name="Copeland A."/>
            <person name="Lucas S."/>
            <person name="Lapidus A."/>
            <person name="Barry K."/>
            <person name="Glavina del Rio T."/>
            <person name="Dalin E."/>
            <person name="Tice H."/>
            <person name="Pitluck S."/>
            <person name="Bruce D."/>
            <person name="Goodwin L."/>
            <person name="Thompson L.S."/>
            <person name="Brettin T."/>
            <person name="Detter J.C."/>
            <person name="Han C."/>
            <person name="Schmutz J."/>
            <person name="Larimer F."/>
            <person name="Land M."/>
            <person name="Hauser L."/>
            <person name="Kyrpides N."/>
            <person name="Kim E."/>
            <person name="Stephens C."/>
            <person name="Richardson P."/>
        </authorList>
    </citation>
    <scope>NUCLEOTIDE SEQUENCE [LARGE SCALE GENOMIC DNA]</scope>
    <source>
        <strain evidence="3">K31</strain>
    </source>
</reference>
<feature type="domain" description="AB hydrolase-1" evidence="2">
    <location>
        <begin position="27"/>
        <end position="267"/>
    </location>
</feature>
<dbReference type="SUPFAM" id="SSF53474">
    <property type="entry name" value="alpha/beta-Hydrolases"/>
    <property type="match status" value="1"/>
</dbReference>
<evidence type="ECO:0000259" key="2">
    <source>
        <dbReference type="Pfam" id="PF00561"/>
    </source>
</evidence>
<gene>
    <name evidence="3" type="ordered locus">Caul_0490</name>
</gene>
<dbReference type="PRINTS" id="PR00111">
    <property type="entry name" value="ABHYDROLASE"/>
</dbReference>
<dbReference type="InterPro" id="IPR000639">
    <property type="entry name" value="Epox_hydrolase-like"/>
</dbReference>
<dbReference type="Pfam" id="PF00561">
    <property type="entry name" value="Abhydrolase_1"/>
    <property type="match status" value="1"/>
</dbReference>
<organism evidence="3">
    <name type="scientific">Caulobacter sp. (strain K31)</name>
    <dbReference type="NCBI Taxonomy" id="366602"/>
    <lineage>
        <taxon>Bacteria</taxon>
        <taxon>Pseudomonadati</taxon>
        <taxon>Pseudomonadota</taxon>
        <taxon>Alphaproteobacteria</taxon>
        <taxon>Caulobacterales</taxon>
        <taxon>Caulobacteraceae</taxon>
        <taxon>Caulobacter</taxon>
    </lineage>
</organism>
<accession>B0T6K7</accession>
<dbReference type="KEGG" id="cak:Caul_0490"/>
<keyword evidence="1 3" id="KW-0378">Hydrolase</keyword>
<sequence>MTLEGFEHRMVTVGDLRMHAVIGGEGPPLVLIHGFPQTWWEWRRMMPQLARRHTVVAIDLRGAGHSDKPQGGYDKASLANDVHGVMLALGFDTYAVCGHDIGGMTALALALTHRQAVTRLIVLDVSQPGWSRWVENSHQQKVWHFAFHMKRDLPERLISGREYDYVASFIHDRAFDMGAHLASDIEAFARSLAQPGNLRGGLEWYRAFPLDHENALVWKREPLSIPVLALGGEYSYGSQIVAMLQEFATDVTGGSVAACGHWMPEERPTEVTERMLGFLAERP</sequence>